<dbReference type="GO" id="GO:0009635">
    <property type="term" value="P:response to herbicide"/>
    <property type="evidence" value="ECO:0007669"/>
    <property type="project" value="UniProtKB-ARBA"/>
</dbReference>
<dbReference type="InterPro" id="IPR004046">
    <property type="entry name" value="GST_C"/>
</dbReference>
<dbReference type="SUPFAM" id="SSF47616">
    <property type="entry name" value="GST C-terminal domain-like"/>
    <property type="match status" value="1"/>
</dbReference>
<dbReference type="Gramene" id="Aco011802.1.mrna1">
    <property type="protein sequence ID" value="Aco011802.1.mrna1"/>
    <property type="gene ID" value="Aco011802.1.path1"/>
</dbReference>
<dbReference type="Pfam" id="PF00043">
    <property type="entry name" value="GST_C"/>
    <property type="match status" value="1"/>
</dbReference>
<reference evidence="7" key="1">
    <citation type="journal article" date="2015" name="Nat. Genet.">
        <title>The pineapple genome and the evolution of CAM photosynthesis.</title>
        <authorList>
            <person name="Ming R."/>
            <person name="VanBuren R."/>
            <person name="Wai C.M."/>
            <person name="Tang H."/>
            <person name="Schatz M.C."/>
            <person name="Bowers J.E."/>
            <person name="Lyons E."/>
            <person name="Wang M.L."/>
            <person name="Chen J."/>
            <person name="Biggers E."/>
            <person name="Zhang J."/>
            <person name="Huang L."/>
            <person name="Zhang L."/>
            <person name="Miao W."/>
            <person name="Zhang J."/>
            <person name="Ye Z."/>
            <person name="Miao C."/>
            <person name="Lin Z."/>
            <person name="Wang H."/>
            <person name="Zhou H."/>
            <person name="Yim W.C."/>
            <person name="Priest H.D."/>
            <person name="Zheng C."/>
            <person name="Woodhouse M."/>
            <person name="Edger P.P."/>
            <person name="Guyot R."/>
            <person name="Guo H.B."/>
            <person name="Guo H."/>
            <person name="Zheng G."/>
            <person name="Singh R."/>
            <person name="Sharma A."/>
            <person name="Min X."/>
            <person name="Zheng Y."/>
            <person name="Lee H."/>
            <person name="Gurtowski J."/>
            <person name="Sedlazeck F.J."/>
            <person name="Harkess A."/>
            <person name="McKain M.R."/>
            <person name="Liao Z."/>
            <person name="Fang J."/>
            <person name="Liu J."/>
            <person name="Zhang X."/>
            <person name="Zhang Q."/>
            <person name="Hu W."/>
            <person name="Qin Y."/>
            <person name="Wang K."/>
            <person name="Chen L.Y."/>
            <person name="Shirley N."/>
            <person name="Lin Y.R."/>
            <person name="Liu L.Y."/>
            <person name="Hernandez A.G."/>
            <person name="Wright C.L."/>
            <person name="Bulone V."/>
            <person name="Tuskan G.A."/>
            <person name="Heath K."/>
            <person name="Zee F."/>
            <person name="Moore P.H."/>
            <person name="Sunkar R."/>
            <person name="Leebens-Mack J.H."/>
            <person name="Mockler T."/>
            <person name="Bennetzen J.L."/>
            <person name="Freeling M."/>
            <person name="Sankoff D."/>
            <person name="Paterson A.H."/>
            <person name="Zhu X."/>
            <person name="Yang X."/>
            <person name="Smith J.A."/>
            <person name="Cushman J.C."/>
            <person name="Paull R.E."/>
            <person name="Yu Q."/>
        </authorList>
    </citation>
    <scope>NUCLEOTIDE SEQUENCE [LARGE SCALE GENOMIC DNA]</scope>
    <source>
        <strain evidence="7">cv. F153</strain>
    </source>
</reference>
<dbReference type="SUPFAM" id="SSF52833">
    <property type="entry name" value="Thioredoxin-like"/>
    <property type="match status" value="1"/>
</dbReference>
<evidence type="ECO:0000259" key="5">
    <source>
        <dbReference type="PROSITE" id="PS50404"/>
    </source>
</evidence>
<dbReference type="FunFam" id="1.20.1050.10:FF:000004">
    <property type="entry name" value="Glutathione S-transferase F2"/>
    <property type="match status" value="1"/>
</dbReference>
<gene>
    <name evidence="8" type="primary">LOC109713782</name>
</gene>
<dbReference type="InterPro" id="IPR034347">
    <property type="entry name" value="GST_Phi_C"/>
</dbReference>
<dbReference type="GeneID" id="109713782"/>
<dbReference type="CDD" id="cd03187">
    <property type="entry name" value="GST_C_Phi"/>
    <property type="match status" value="1"/>
</dbReference>
<dbReference type="InterPro" id="IPR010987">
    <property type="entry name" value="Glutathione-S-Trfase_C-like"/>
</dbReference>
<dbReference type="FunFam" id="3.40.30.10:FF:000016">
    <property type="entry name" value="Glutathione S-transferase F2"/>
    <property type="match status" value="1"/>
</dbReference>
<organism evidence="7 8">
    <name type="scientific">Ananas comosus</name>
    <name type="common">Pineapple</name>
    <name type="synonym">Ananas ananas</name>
    <dbReference type="NCBI Taxonomy" id="4615"/>
    <lineage>
        <taxon>Eukaryota</taxon>
        <taxon>Viridiplantae</taxon>
        <taxon>Streptophyta</taxon>
        <taxon>Embryophyta</taxon>
        <taxon>Tracheophyta</taxon>
        <taxon>Spermatophyta</taxon>
        <taxon>Magnoliopsida</taxon>
        <taxon>Liliopsida</taxon>
        <taxon>Poales</taxon>
        <taxon>Bromeliaceae</taxon>
        <taxon>Bromelioideae</taxon>
        <taxon>Ananas</taxon>
    </lineage>
</organism>
<protein>
    <recommendedName>
        <fullName evidence="2">glutathione transferase</fullName>
        <ecNumber evidence="2">2.5.1.18</ecNumber>
    </recommendedName>
</protein>
<dbReference type="Gene3D" id="3.40.30.10">
    <property type="entry name" value="Glutaredoxin"/>
    <property type="match status" value="1"/>
</dbReference>
<proteinExistence type="inferred from homology"/>
<dbReference type="Gene3D" id="1.20.1050.10">
    <property type="match status" value="1"/>
</dbReference>
<dbReference type="OrthoDB" id="422574at2759"/>
<dbReference type="PANTHER" id="PTHR43900:SF79">
    <property type="entry name" value="GLUTATHIONE S-TRANSFERASE"/>
    <property type="match status" value="1"/>
</dbReference>
<dbReference type="SFLD" id="SFLDG01154">
    <property type="entry name" value="Main.5:_Phi-like"/>
    <property type="match status" value="1"/>
</dbReference>
<evidence type="ECO:0000256" key="2">
    <source>
        <dbReference type="ARBA" id="ARBA00012452"/>
    </source>
</evidence>
<dbReference type="AlphaFoldDB" id="A0A6P5FD83"/>
<dbReference type="SFLD" id="SFLDG00358">
    <property type="entry name" value="Main_(cytGST)"/>
    <property type="match status" value="1"/>
</dbReference>
<keyword evidence="3" id="KW-0808">Transferase</keyword>
<feature type="domain" description="GST N-terminal" evidence="5">
    <location>
        <begin position="3"/>
        <end position="84"/>
    </location>
</feature>
<dbReference type="PANTHER" id="PTHR43900">
    <property type="entry name" value="GLUTATHIONE S-TRANSFERASE RHO"/>
    <property type="match status" value="1"/>
</dbReference>
<dbReference type="PROSITE" id="PS50404">
    <property type="entry name" value="GST_NTER"/>
    <property type="match status" value="1"/>
</dbReference>
<dbReference type="GO" id="GO:0005737">
    <property type="term" value="C:cytoplasm"/>
    <property type="evidence" value="ECO:0007669"/>
    <property type="project" value="TreeGrafter"/>
</dbReference>
<dbReference type="RefSeq" id="XP_020093562.1">
    <property type="nucleotide sequence ID" value="XM_020237973.1"/>
</dbReference>
<evidence type="ECO:0000259" key="6">
    <source>
        <dbReference type="PROSITE" id="PS50405"/>
    </source>
</evidence>
<dbReference type="SFLD" id="SFLDS00019">
    <property type="entry name" value="Glutathione_Transferase_(cytos"/>
    <property type="match status" value="1"/>
</dbReference>
<dbReference type="Proteomes" id="UP000515123">
    <property type="component" value="Linkage group 8"/>
</dbReference>
<comment type="similarity">
    <text evidence="1">Belongs to the GST superfamily. Phi family.</text>
</comment>
<name>A0A6P5FD83_ANACO</name>
<reference evidence="8" key="2">
    <citation type="submission" date="2025-08" db="UniProtKB">
        <authorList>
            <consortium name="RefSeq"/>
        </authorList>
    </citation>
    <scope>IDENTIFICATION</scope>
    <source>
        <tissue evidence="8">Leaf</tissue>
    </source>
</reference>
<dbReference type="Pfam" id="PF02798">
    <property type="entry name" value="GST_N"/>
    <property type="match status" value="1"/>
</dbReference>
<dbReference type="InterPro" id="IPR036282">
    <property type="entry name" value="Glutathione-S-Trfase_C_sf"/>
</dbReference>
<dbReference type="EC" id="2.5.1.18" evidence="2"/>
<evidence type="ECO:0000256" key="4">
    <source>
        <dbReference type="ARBA" id="ARBA00047960"/>
    </source>
</evidence>
<evidence type="ECO:0000256" key="3">
    <source>
        <dbReference type="ARBA" id="ARBA00022679"/>
    </source>
</evidence>
<dbReference type="GO" id="GO:0006749">
    <property type="term" value="P:glutathione metabolic process"/>
    <property type="evidence" value="ECO:0007669"/>
    <property type="project" value="TreeGrafter"/>
</dbReference>
<sequence>MASNIKVFGSPTSAEVARVLMCLFEKDVEFQLIRIDTYKGTKRIPDYLKLQPQGQALTFEDGRKTLVESREICRHIAEKYVDRGNKDLLPAGTLERASIEQWLQTEECSFDPPSSALIFNLAFRPMLGEDPDEKEVAESEKKLKTVLNIYERRLQESEYLAGDKFSLADLSHLPNGHRLVNNAGRRSFFESRPKVNQWWQKISSRPAWQKVVEMQVSPPQMI</sequence>
<dbReference type="InterPro" id="IPR036249">
    <property type="entry name" value="Thioredoxin-like_sf"/>
</dbReference>
<comment type="catalytic activity">
    <reaction evidence="4">
        <text>RX + glutathione = an S-substituted glutathione + a halide anion + H(+)</text>
        <dbReference type="Rhea" id="RHEA:16437"/>
        <dbReference type="ChEBI" id="CHEBI:15378"/>
        <dbReference type="ChEBI" id="CHEBI:16042"/>
        <dbReference type="ChEBI" id="CHEBI:17792"/>
        <dbReference type="ChEBI" id="CHEBI:57925"/>
        <dbReference type="ChEBI" id="CHEBI:90779"/>
        <dbReference type="EC" id="2.5.1.18"/>
    </reaction>
</comment>
<accession>A0A6P5FD83</accession>
<dbReference type="PROSITE" id="PS50405">
    <property type="entry name" value="GST_CTER"/>
    <property type="match status" value="1"/>
</dbReference>
<dbReference type="GO" id="GO:0043295">
    <property type="term" value="F:glutathione binding"/>
    <property type="evidence" value="ECO:0007669"/>
    <property type="project" value="TreeGrafter"/>
</dbReference>
<evidence type="ECO:0000313" key="8">
    <source>
        <dbReference type="RefSeq" id="XP_020093562.1"/>
    </source>
</evidence>
<evidence type="ECO:0000313" key="7">
    <source>
        <dbReference type="Proteomes" id="UP000515123"/>
    </source>
</evidence>
<feature type="domain" description="GST C-terminal" evidence="6">
    <location>
        <begin position="92"/>
        <end position="222"/>
    </location>
</feature>
<evidence type="ECO:0000256" key="1">
    <source>
        <dbReference type="ARBA" id="ARBA00010128"/>
    </source>
</evidence>
<dbReference type="InterPro" id="IPR004045">
    <property type="entry name" value="Glutathione_S-Trfase_N"/>
</dbReference>
<keyword evidence="7" id="KW-1185">Reference proteome</keyword>
<dbReference type="InterPro" id="IPR040079">
    <property type="entry name" value="Glutathione_S-Trfase"/>
</dbReference>
<dbReference type="GO" id="GO:0004364">
    <property type="term" value="F:glutathione transferase activity"/>
    <property type="evidence" value="ECO:0007669"/>
    <property type="project" value="UniProtKB-EC"/>
</dbReference>